<dbReference type="AlphaFoldDB" id="A0A381WM34"/>
<dbReference type="InterPro" id="IPR015919">
    <property type="entry name" value="Cadherin-like_sf"/>
</dbReference>
<dbReference type="InterPro" id="IPR028994">
    <property type="entry name" value="Integrin_alpha_N"/>
</dbReference>
<dbReference type="Gene3D" id="2.60.40.10">
    <property type="entry name" value="Immunoglobulins"/>
    <property type="match status" value="2"/>
</dbReference>
<dbReference type="GO" id="GO:0005509">
    <property type="term" value="F:calcium ion binding"/>
    <property type="evidence" value="ECO:0007669"/>
    <property type="project" value="InterPro"/>
</dbReference>
<dbReference type="InterPro" id="IPR013783">
    <property type="entry name" value="Ig-like_fold"/>
</dbReference>
<gene>
    <name evidence="2" type="ORF">METZ01_LOCUS106433</name>
</gene>
<sequence>MTLDKFIRFIITIWLFIGLSLGQKIVQMNGSYDLDGDNLLEFISLEMDPKTDIYPTTVRYYEIDADGYQTLIWEFTPPIALEGHFVDAQVGDMDGDGVPELVIVMNLSRFGDNATPHVFVATYTWDGMFFSEIPSTTLDIGKENRSLRCNNFLLMDQNADGDQEIVLALGSPFRGFAVVDATQSGLSITKKVRPDELLIGSALLYVGAVDYDGDGFEDVIAISPEGNMIKAQPFYNIGGVFDSGHLVRRKIDGLSGMLPHSIELTDWDADGFFDVLSAFKSGDIIAFTLTPATLVIEEVPVQAGPLTQVVVEDFNQDTFEDLLVLSSDINALTLVSGADGGIEGVQNTMREIPKEMHVFAILPLIQSGQYTGNVLASGWNGSENSTYVIKLGEKSDSFNQGYLITSDFIQNQLSDLLSNSQDDEPFIPEVYIEVVPKEKETLEPQQQERIITDLGESPSKHIPGTLQPDFKEGKVLKEQPKESAPKKIIRTLEQPKKPKPQEMTGQRLPEHILPRYILTPNHPFLYEILKDSTEEFYSFRWETVPPKGMHFNYESKSIYWIPTKEQLDAFPISFQHKVKVDEIMETKSASTEQEQVYKTVPVLESRDESLWIYVNDPPRFLTEPEVTEFVAGDEFFYEPIVQDLNKDAKLSFDLEIAPEGMVLEENGVLKWQTDSVHVEVYDIRLIVTDGFERTAQEFQLFSRAGVKILSQAPVSVSVGNSYSYSAKVWRQQEDEKINYTLFYGPDGMQVDSNGNITWTPNPIQIDSVKYALVVSHGVATDTQYVNIFVNHPPIIKSAPNPMNKINVGGAWDFQLEVKDPNENDQLVFVAHNMPPGMRMDPHTGRLLWEPTMNELDFHKLKIELNDGHETRIIESEFFVNAPIQIISVPSMAATVGEEYAYRIMTNDKNKGSLLTFERVVKVIDVSAIRIYSVNIADDLVLSNIDRYLGDWHNADAVYFVDPKYPADSLVSRLNMKKYTHSVYFEDDRLWVILETIDGRTIKIKDFMWEFFHGGQKKPPRVVVERMSPIKYTLLDFPEGMVVESNSGTIRWIPGSDQTDTHPIT</sequence>
<accession>A0A381WM34</accession>
<name>A0A381WM34_9ZZZZ</name>
<evidence type="ECO:0008006" key="3">
    <source>
        <dbReference type="Google" id="ProtNLM"/>
    </source>
</evidence>
<dbReference type="PANTHER" id="PTHR44103:SF1">
    <property type="entry name" value="PROPROTEIN CONVERTASE P"/>
    <property type="match status" value="1"/>
</dbReference>
<protein>
    <recommendedName>
        <fullName evidence="3">VCBS repeat-containing protein</fullName>
    </recommendedName>
</protein>
<evidence type="ECO:0000313" key="2">
    <source>
        <dbReference type="EMBL" id="SVA53579.1"/>
    </source>
</evidence>
<proteinExistence type="predicted"/>
<evidence type="ECO:0000256" key="1">
    <source>
        <dbReference type="ARBA" id="ARBA00022729"/>
    </source>
</evidence>
<dbReference type="InterPro" id="IPR013517">
    <property type="entry name" value="FG-GAP"/>
</dbReference>
<dbReference type="EMBL" id="UINC01012246">
    <property type="protein sequence ID" value="SVA53579.1"/>
    <property type="molecule type" value="Genomic_DNA"/>
</dbReference>
<keyword evidence="1" id="KW-0732">Signal</keyword>
<dbReference type="Pfam" id="PF13517">
    <property type="entry name" value="FG-GAP_3"/>
    <property type="match status" value="1"/>
</dbReference>
<feature type="non-terminal residue" evidence="2">
    <location>
        <position position="1064"/>
    </location>
</feature>
<dbReference type="GO" id="GO:0016020">
    <property type="term" value="C:membrane"/>
    <property type="evidence" value="ECO:0007669"/>
    <property type="project" value="InterPro"/>
</dbReference>
<dbReference type="PANTHER" id="PTHR44103">
    <property type="entry name" value="PROPROTEIN CONVERTASE P"/>
    <property type="match status" value="1"/>
</dbReference>
<dbReference type="SUPFAM" id="SSF49313">
    <property type="entry name" value="Cadherin-like"/>
    <property type="match status" value="1"/>
</dbReference>
<organism evidence="2">
    <name type="scientific">marine metagenome</name>
    <dbReference type="NCBI Taxonomy" id="408172"/>
    <lineage>
        <taxon>unclassified sequences</taxon>
        <taxon>metagenomes</taxon>
        <taxon>ecological metagenomes</taxon>
    </lineage>
</organism>
<reference evidence="2" key="1">
    <citation type="submission" date="2018-05" db="EMBL/GenBank/DDBJ databases">
        <authorList>
            <person name="Lanie J.A."/>
            <person name="Ng W.-L."/>
            <person name="Kazmierczak K.M."/>
            <person name="Andrzejewski T.M."/>
            <person name="Davidsen T.M."/>
            <person name="Wayne K.J."/>
            <person name="Tettelin H."/>
            <person name="Glass J.I."/>
            <person name="Rusch D."/>
            <person name="Podicherti R."/>
            <person name="Tsui H.-C.T."/>
            <person name="Winkler M.E."/>
        </authorList>
    </citation>
    <scope>NUCLEOTIDE SEQUENCE</scope>
</reference>
<dbReference type="SUPFAM" id="SSF69318">
    <property type="entry name" value="Integrin alpha N-terminal domain"/>
    <property type="match status" value="1"/>
</dbReference>